<dbReference type="EMBL" id="FOLX01000006">
    <property type="protein sequence ID" value="SFD24630.1"/>
    <property type="molecule type" value="Genomic_DNA"/>
</dbReference>
<dbReference type="SUPFAM" id="SSF88713">
    <property type="entry name" value="Glycoside hydrolase/deacetylase"/>
    <property type="match status" value="1"/>
</dbReference>
<reference evidence="1 2" key="1">
    <citation type="submission" date="2016-10" db="EMBL/GenBank/DDBJ databases">
        <authorList>
            <person name="de Groot N.N."/>
        </authorList>
    </citation>
    <scope>NUCLEOTIDE SEQUENCE [LARGE SCALE GENOMIC DNA]</scope>
    <source>
        <strain evidence="1 2">DSM 29619</strain>
    </source>
</reference>
<dbReference type="PANTHER" id="PTHR30292:SF0">
    <property type="entry name" value="5-OXOPROLINASE SUBUNIT A"/>
    <property type="match status" value="1"/>
</dbReference>
<dbReference type="STRING" id="517719.SAMN05421762_3743"/>
<evidence type="ECO:0000313" key="2">
    <source>
        <dbReference type="Proteomes" id="UP000231644"/>
    </source>
</evidence>
<accession>A0A1I1R2Z9</accession>
<dbReference type="PANTHER" id="PTHR30292">
    <property type="entry name" value="UNCHARACTERIZED PROTEIN YBGL-RELATED"/>
    <property type="match status" value="1"/>
</dbReference>
<dbReference type="Gene3D" id="3.20.20.370">
    <property type="entry name" value="Glycoside hydrolase/deacetylase"/>
    <property type="match status" value="1"/>
</dbReference>
<organism evidence="1 2">
    <name type="scientific">Pseudooceanicola nitratireducens</name>
    <dbReference type="NCBI Taxonomy" id="517719"/>
    <lineage>
        <taxon>Bacteria</taxon>
        <taxon>Pseudomonadati</taxon>
        <taxon>Pseudomonadota</taxon>
        <taxon>Alphaproteobacteria</taxon>
        <taxon>Rhodobacterales</taxon>
        <taxon>Paracoccaceae</taxon>
        <taxon>Pseudooceanicola</taxon>
    </lineage>
</organism>
<dbReference type="Proteomes" id="UP000231644">
    <property type="component" value="Unassembled WGS sequence"/>
</dbReference>
<gene>
    <name evidence="1" type="ORF">SAMN05421762_3743</name>
</gene>
<protein>
    <submittedName>
        <fullName evidence="1">UPF0271 protein</fullName>
    </submittedName>
</protein>
<keyword evidence="2" id="KW-1185">Reference proteome</keyword>
<dbReference type="NCBIfam" id="NF003814">
    <property type="entry name" value="PRK05406.1-3"/>
    <property type="match status" value="1"/>
</dbReference>
<dbReference type="InterPro" id="IPR011330">
    <property type="entry name" value="Glyco_hydro/deAcase_b/a-brl"/>
</dbReference>
<dbReference type="Pfam" id="PF03746">
    <property type="entry name" value="LamB_YcsF"/>
    <property type="match status" value="1"/>
</dbReference>
<sequence>MWYLIIELYKNVTRSPCSGHQKFQGRVMRNIVDLNCDMGEGFGHWVLGEAPDEQLMELISSANIAAGFHAGDPNSMDRVIKLANHYGVGLGAHPGYRDLQGFGRRFIDTSPEELVNDIIYQVGAVREFGRRHGIRLQHVKPHGALYMEAARNEDLSRLMIESLAAISGDLIVYCMDISKTYDIAKRLGHPVVREFYADRDYGTDGSIVFTRKVGRLDPQAIAEKCLRACREGKVTTVEGTDINIEFESICFHSDTPGAVEIGRAIRKELTANNITIAPSSAVIEAA</sequence>
<proteinExistence type="predicted"/>
<dbReference type="GO" id="GO:0005975">
    <property type="term" value="P:carbohydrate metabolic process"/>
    <property type="evidence" value="ECO:0007669"/>
    <property type="project" value="InterPro"/>
</dbReference>
<name>A0A1I1R2Z9_9RHOB</name>
<dbReference type="AlphaFoldDB" id="A0A1I1R2Z9"/>
<dbReference type="NCBIfam" id="NF003816">
    <property type="entry name" value="PRK05406.1-5"/>
    <property type="match status" value="1"/>
</dbReference>
<evidence type="ECO:0000313" key="1">
    <source>
        <dbReference type="EMBL" id="SFD24630.1"/>
    </source>
</evidence>
<dbReference type="InterPro" id="IPR005501">
    <property type="entry name" value="LamB/YcsF/PxpA-like"/>
</dbReference>